<evidence type="ECO:0000313" key="1">
    <source>
        <dbReference type="EMBL" id="GAA1109607.1"/>
    </source>
</evidence>
<keyword evidence="2" id="KW-1185">Reference proteome</keyword>
<name>A0ABN1U0C3_9ACTN</name>
<reference evidence="1 2" key="1">
    <citation type="journal article" date="2019" name="Int. J. Syst. Evol. Microbiol.">
        <title>The Global Catalogue of Microorganisms (GCM) 10K type strain sequencing project: providing services to taxonomists for standard genome sequencing and annotation.</title>
        <authorList>
            <consortium name="The Broad Institute Genomics Platform"/>
            <consortium name="The Broad Institute Genome Sequencing Center for Infectious Disease"/>
            <person name="Wu L."/>
            <person name="Ma J."/>
        </authorList>
    </citation>
    <scope>NUCLEOTIDE SEQUENCE [LARGE SCALE GENOMIC DNA]</scope>
    <source>
        <strain evidence="1 2">JCM 13008</strain>
    </source>
</reference>
<gene>
    <name evidence="1" type="ORF">GCM10009668_32550</name>
</gene>
<dbReference type="Proteomes" id="UP001501581">
    <property type="component" value="Unassembled WGS sequence"/>
</dbReference>
<comment type="caution">
    <text evidence="1">The sequence shown here is derived from an EMBL/GenBank/DDBJ whole genome shotgun (WGS) entry which is preliminary data.</text>
</comment>
<proteinExistence type="predicted"/>
<sequence>MSSSSQAHAGTSTEQIGVGALAWRLGVRVARGAGGLGWSLLTRQTPRALAFARATAVNAAPVRVRLSGADVATDPDSLARAYPDATGWLLVLLPEPGQAESVWDGEAASYAEPLRRLLDWTPVQIRVPGGGDDQGAGVGVELSALLQVLHDHWPVPITRIAVVASGEGGLALRSAAAVATVHPRSWQSLTGDVVLLGTPHLVVPPTPGSSAIGRGLEAELAGVIGEDRARPGLPELDARYAVITRRARQEANPIGALLGSLVWWRDRSRRRPRQARELFPSAELHCVDDAGQPLAAHSEVRDALMRWLA</sequence>
<evidence type="ECO:0008006" key="3">
    <source>
        <dbReference type="Google" id="ProtNLM"/>
    </source>
</evidence>
<organism evidence="1 2">
    <name type="scientific">Nocardioides dubius</name>
    <dbReference type="NCBI Taxonomy" id="317019"/>
    <lineage>
        <taxon>Bacteria</taxon>
        <taxon>Bacillati</taxon>
        <taxon>Actinomycetota</taxon>
        <taxon>Actinomycetes</taxon>
        <taxon>Propionibacteriales</taxon>
        <taxon>Nocardioidaceae</taxon>
        <taxon>Nocardioides</taxon>
    </lineage>
</organism>
<accession>A0ABN1U0C3</accession>
<dbReference type="EMBL" id="BAAALG010000012">
    <property type="protein sequence ID" value="GAA1109607.1"/>
    <property type="molecule type" value="Genomic_DNA"/>
</dbReference>
<evidence type="ECO:0000313" key="2">
    <source>
        <dbReference type="Proteomes" id="UP001501581"/>
    </source>
</evidence>
<protein>
    <recommendedName>
        <fullName evidence="3">Alpha/beta hydrolase</fullName>
    </recommendedName>
</protein>
<dbReference type="RefSeq" id="WP_343995897.1">
    <property type="nucleotide sequence ID" value="NZ_BAAALG010000012.1"/>
</dbReference>